<feature type="region of interest" description="Disordered" evidence="1">
    <location>
        <begin position="1"/>
        <end position="50"/>
    </location>
</feature>
<feature type="compositionally biased region" description="Basic and acidic residues" evidence="1">
    <location>
        <begin position="16"/>
        <end position="26"/>
    </location>
</feature>
<proteinExistence type="predicted"/>
<accession>A0A7W4ZZA5</accession>
<evidence type="ECO:0000313" key="3">
    <source>
        <dbReference type="Proteomes" id="UP000572907"/>
    </source>
</evidence>
<sequence length="50" mass="5645">MFNTDEQSDMVGSRAEQPDVLRKEEIPAGEVHFPWDAKMLPAEDDPGSRD</sequence>
<dbReference type="AlphaFoldDB" id="A0A7W4ZZA5"/>
<reference evidence="2 3" key="1">
    <citation type="submission" date="2020-08" db="EMBL/GenBank/DDBJ databases">
        <title>Genomic Encyclopedia of Type Strains, Phase III (KMG-III): the genomes of soil and plant-associated and newly described type strains.</title>
        <authorList>
            <person name="Whitman W."/>
        </authorList>
    </citation>
    <scope>NUCLEOTIDE SEQUENCE [LARGE SCALE GENOMIC DNA]</scope>
    <source>
        <strain evidence="2 3">CECT 3237</strain>
    </source>
</reference>
<evidence type="ECO:0000313" key="2">
    <source>
        <dbReference type="EMBL" id="MBB3081382.1"/>
    </source>
</evidence>
<dbReference type="EMBL" id="JACHXE010000013">
    <property type="protein sequence ID" value="MBB3081382.1"/>
    <property type="molecule type" value="Genomic_DNA"/>
</dbReference>
<evidence type="ECO:0000256" key="1">
    <source>
        <dbReference type="SAM" id="MobiDB-lite"/>
    </source>
</evidence>
<keyword evidence="3" id="KW-1185">Reference proteome</keyword>
<protein>
    <submittedName>
        <fullName evidence="2">Uncharacterized protein</fullName>
    </submittedName>
</protein>
<gene>
    <name evidence="2" type="ORF">FHS41_007939</name>
</gene>
<dbReference type="Proteomes" id="UP000572907">
    <property type="component" value="Unassembled WGS sequence"/>
</dbReference>
<name>A0A7W4ZZA5_9ACTN</name>
<comment type="caution">
    <text evidence="2">The sequence shown here is derived from an EMBL/GenBank/DDBJ whole genome shotgun (WGS) entry which is preliminary data.</text>
</comment>
<organism evidence="2 3">
    <name type="scientific">Streptomyces violarus</name>
    <dbReference type="NCBI Taxonomy" id="67380"/>
    <lineage>
        <taxon>Bacteria</taxon>
        <taxon>Bacillati</taxon>
        <taxon>Actinomycetota</taxon>
        <taxon>Actinomycetes</taxon>
        <taxon>Kitasatosporales</taxon>
        <taxon>Streptomycetaceae</taxon>
        <taxon>Streptomyces</taxon>
    </lineage>
</organism>